<keyword evidence="3" id="KW-1003">Cell membrane</keyword>
<evidence type="ECO:0000256" key="5">
    <source>
        <dbReference type="ARBA" id="ARBA00022989"/>
    </source>
</evidence>
<comment type="caution">
    <text evidence="10">The sequence shown here is derived from an EMBL/GenBank/DDBJ whole genome shotgun (WGS) entry which is preliminary data.</text>
</comment>
<evidence type="ECO:0000256" key="8">
    <source>
        <dbReference type="SAM" id="MobiDB-lite"/>
    </source>
</evidence>
<evidence type="ECO:0000256" key="2">
    <source>
        <dbReference type="ARBA" id="ARBA00005811"/>
    </source>
</evidence>
<dbReference type="Pfam" id="PF02472">
    <property type="entry name" value="ExbD"/>
    <property type="match status" value="1"/>
</dbReference>
<proteinExistence type="inferred from homology"/>
<evidence type="ECO:0000256" key="9">
    <source>
        <dbReference type="SAM" id="Phobius"/>
    </source>
</evidence>
<keyword evidence="4 7" id="KW-0812">Transmembrane</keyword>
<gene>
    <name evidence="10" type="ORF">WG929_14560</name>
</gene>
<reference evidence="10 11" key="1">
    <citation type="submission" date="2024-03" db="EMBL/GenBank/DDBJ databases">
        <title>High-quality draft genome sequence of Oceanobacter sp. wDCs-4.</title>
        <authorList>
            <person name="Dong C."/>
        </authorList>
    </citation>
    <scope>NUCLEOTIDE SEQUENCE [LARGE SCALE GENOMIC DNA]</scope>
    <source>
        <strain evidence="11">wDCs-4</strain>
    </source>
</reference>
<organism evidence="10 11">
    <name type="scientific">Oceanobacter antarcticus</name>
    <dbReference type="NCBI Taxonomy" id="3133425"/>
    <lineage>
        <taxon>Bacteria</taxon>
        <taxon>Pseudomonadati</taxon>
        <taxon>Pseudomonadota</taxon>
        <taxon>Gammaproteobacteria</taxon>
        <taxon>Oceanospirillales</taxon>
        <taxon>Oceanospirillaceae</taxon>
        <taxon>Oceanobacter</taxon>
    </lineage>
</organism>
<keyword evidence="7" id="KW-0813">Transport</keyword>
<comment type="similarity">
    <text evidence="2 7">Belongs to the ExbD/TolR family.</text>
</comment>
<dbReference type="InterPro" id="IPR003400">
    <property type="entry name" value="ExbD"/>
</dbReference>
<evidence type="ECO:0000256" key="6">
    <source>
        <dbReference type="ARBA" id="ARBA00023136"/>
    </source>
</evidence>
<name>A0ABW8NKX2_9GAMM</name>
<sequence>MKKTSRRAKRMARSHKRNKGGSTLNLTALMDIFTILVFFLMVNQNDVKVEDSEQIELPASIAENMPEENLVVMVNKQEILVQGRAVIGIPQAEATEGETIDALLTELQYMAERSPLSPEMLELGRFITIVGDKDTPYQLLKKVMNTCSKATFSNISLAVNKVDEGGTP</sequence>
<keyword evidence="7" id="KW-0653">Protein transport</keyword>
<dbReference type="PANTHER" id="PTHR30558">
    <property type="entry name" value="EXBD MEMBRANE COMPONENT OF PMF-DRIVEN MACROMOLECULE IMPORT SYSTEM"/>
    <property type="match status" value="1"/>
</dbReference>
<protein>
    <submittedName>
        <fullName evidence="10">Biopolymer transporter ExbD</fullName>
    </submittedName>
</protein>
<dbReference type="PANTHER" id="PTHR30558:SF7">
    <property type="entry name" value="TOL-PAL SYSTEM PROTEIN TOLR"/>
    <property type="match status" value="1"/>
</dbReference>
<keyword evidence="5 9" id="KW-1133">Transmembrane helix</keyword>
<evidence type="ECO:0000256" key="1">
    <source>
        <dbReference type="ARBA" id="ARBA00004162"/>
    </source>
</evidence>
<dbReference type="EMBL" id="JBBKTX010000018">
    <property type="protein sequence ID" value="MFK4753635.1"/>
    <property type="molecule type" value="Genomic_DNA"/>
</dbReference>
<evidence type="ECO:0000313" key="10">
    <source>
        <dbReference type="EMBL" id="MFK4753635.1"/>
    </source>
</evidence>
<evidence type="ECO:0000256" key="7">
    <source>
        <dbReference type="RuleBase" id="RU003879"/>
    </source>
</evidence>
<comment type="subcellular location">
    <subcellularLocation>
        <location evidence="1">Cell membrane</location>
        <topology evidence="1">Single-pass membrane protein</topology>
    </subcellularLocation>
    <subcellularLocation>
        <location evidence="7">Cell membrane</location>
        <topology evidence="7">Single-pass type II membrane protein</topology>
    </subcellularLocation>
</comment>
<accession>A0ABW8NKX2</accession>
<keyword evidence="11" id="KW-1185">Reference proteome</keyword>
<dbReference type="RefSeq" id="WP_369856288.1">
    <property type="nucleotide sequence ID" value="NZ_JBBKTX010000018.1"/>
</dbReference>
<dbReference type="Proteomes" id="UP001620597">
    <property type="component" value="Unassembled WGS sequence"/>
</dbReference>
<evidence type="ECO:0000313" key="11">
    <source>
        <dbReference type="Proteomes" id="UP001620597"/>
    </source>
</evidence>
<evidence type="ECO:0000256" key="4">
    <source>
        <dbReference type="ARBA" id="ARBA00022692"/>
    </source>
</evidence>
<feature type="compositionally biased region" description="Basic residues" evidence="8">
    <location>
        <begin position="1"/>
        <end position="19"/>
    </location>
</feature>
<evidence type="ECO:0000256" key="3">
    <source>
        <dbReference type="ARBA" id="ARBA00022475"/>
    </source>
</evidence>
<keyword evidence="6 9" id="KW-0472">Membrane</keyword>
<feature type="transmembrane region" description="Helical" evidence="9">
    <location>
        <begin position="21"/>
        <end position="42"/>
    </location>
</feature>
<feature type="region of interest" description="Disordered" evidence="8">
    <location>
        <begin position="1"/>
        <end position="20"/>
    </location>
</feature>